<gene>
    <name evidence="7" type="ORF">APZ42_028967</name>
</gene>
<evidence type="ECO:0000256" key="4">
    <source>
        <dbReference type="ARBA" id="ARBA00023157"/>
    </source>
</evidence>
<dbReference type="SUPFAM" id="SSF50494">
    <property type="entry name" value="Trypsin-like serine proteases"/>
    <property type="match status" value="1"/>
</dbReference>
<feature type="compositionally biased region" description="Polar residues" evidence="5">
    <location>
        <begin position="424"/>
        <end position="441"/>
    </location>
</feature>
<dbReference type="EMBL" id="LRGB01002488">
    <property type="protein sequence ID" value="KZS07331.1"/>
    <property type="molecule type" value="Genomic_DNA"/>
</dbReference>
<organism evidence="7 8">
    <name type="scientific">Daphnia magna</name>
    <dbReference type="NCBI Taxonomy" id="35525"/>
    <lineage>
        <taxon>Eukaryota</taxon>
        <taxon>Metazoa</taxon>
        <taxon>Ecdysozoa</taxon>
        <taxon>Arthropoda</taxon>
        <taxon>Crustacea</taxon>
        <taxon>Branchiopoda</taxon>
        <taxon>Diplostraca</taxon>
        <taxon>Cladocera</taxon>
        <taxon>Anomopoda</taxon>
        <taxon>Daphniidae</taxon>
        <taxon>Daphnia</taxon>
    </lineage>
</organism>
<name>A0A0P5YV62_9CRUS</name>
<keyword evidence="1 7" id="KW-0645">Protease</keyword>
<dbReference type="PROSITE" id="PS00134">
    <property type="entry name" value="TRYPSIN_HIS"/>
    <property type="match status" value="1"/>
</dbReference>
<accession>A0A0P5YV62</accession>
<feature type="compositionally biased region" description="Low complexity" evidence="5">
    <location>
        <begin position="453"/>
        <end position="471"/>
    </location>
</feature>
<proteinExistence type="predicted"/>
<keyword evidence="4" id="KW-1015">Disulfide bond</keyword>
<dbReference type="Pfam" id="PF00089">
    <property type="entry name" value="Trypsin"/>
    <property type="match status" value="1"/>
</dbReference>
<dbReference type="Proteomes" id="UP000076858">
    <property type="component" value="Unassembled WGS sequence"/>
</dbReference>
<comment type="caution">
    <text evidence="7">The sequence shown here is derived from an EMBL/GenBank/DDBJ whole genome shotgun (WGS) entry which is preliminary data.</text>
</comment>
<feature type="compositionally biased region" description="Polar residues" evidence="5">
    <location>
        <begin position="309"/>
        <end position="322"/>
    </location>
</feature>
<reference evidence="7 8" key="1">
    <citation type="submission" date="2016-03" db="EMBL/GenBank/DDBJ databases">
        <title>EvidentialGene: Evidence-directed Construction of Genes on Genomes.</title>
        <authorList>
            <person name="Gilbert D.G."/>
            <person name="Choi J.-H."/>
            <person name="Mockaitis K."/>
            <person name="Colbourne J."/>
            <person name="Pfrender M."/>
        </authorList>
    </citation>
    <scope>NUCLEOTIDE SEQUENCE [LARGE SCALE GENOMIC DNA]</scope>
    <source>
        <strain evidence="7 8">Xinb3</strain>
        <tissue evidence="7">Complete organism</tissue>
    </source>
</reference>
<feature type="chain" id="PRO_5013463000" evidence="6">
    <location>
        <begin position="19"/>
        <end position="747"/>
    </location>
</feature>
<dbReference type="CDD" id="cd00190">
    <property type="entry name" value="Tryp_SPc"/>
    <property type="match status" value="1"/>
</dbReference>
<sequence length="747" mass="79815">MIAFFWLALLLAASPLLAKSIAPTVARYQEDALEVDQLLASGRSSSLPERFLQIAHKNCQGPERQPGICMFNFECQQQRGKVVGACLDGFLFGACCHLSTDLSMSAAVVSTLQAVGVPAVVNGPAHSSANAGDVDLEVSGPSEPSNVSSDLIGYGSLRVPAAIGGHVVADDANKEATPVLPLVLMFQNESVAATANSGETQKQDESHLESAAASQNNKGSQLWSSDVGLPITALPDNQISLSSAENPTTAGSLLLDQVGQQAMLQPTASSQIEAESSKLPTEPPSAVPNRVPPVRVKGHSNKRPRPKPSTASTKTVEMTSTAAPPPPVENALTTTTSSSVEDGNVAVTESLADQQANLLQFLVSNPPAWVLDEIINGSTLTTWYPLPIAESGSLIDLPSDVVAPSSVAASAAIRPLKRKPVKNRPQSTSKISPTTAPTINQMEDDDGEISESPTTVASITTTDPATTSTVTTRKRKPVFDYVKDCGVRPMAPEARIVGGRRSDYGRWPWQVLIRESTWFGIFSKNKCGGVLISDRHVLTAAHCQPGFLGSLLVVLGEFDLTGHSEPNTPTEKNVKRVVVHRDYVERTFENDLAILELDSPVEFKPYIVPICLPSTSDGDFVGKKAEVTGWGKLSHNGPTPGVLHEVDVPIISNPECHDMFKKAGHEKRILDSFVCAGYSEGKKDSCEGDSGGPLMLERDDGRWSLVGTVSHGIRCAYPNMPGVYMRMTYYRPWIERVTGIGGTQLGR</sequence>
<dbReference type="GO" id="GO:0004252">
    <property type="term" value="F:serine-type endopeptidase activity"/>
    <property type="evidence" value="ECO:0007669"/>
    <property type="project" value="InterPro"/>
</dbReference>
<dbReference type="PANTHER" id="PTHR24252">
    <property type="entry name" value="ACROSIN-RELATED"/>
    <property type="match status" value="1"/>
</dbReference>
<dbReference type="STRING" id="35525.A0A0P5YV62"/>
<dbReference type="InterPro" id="IPR018114">
    <property type="entry name" value="TRYPSIN_HIS"/>
</dbReference>
<dbReference type="OrthoDB" id="414661at2759"/>
<dbReference type="InterPro" id="IPR043504">
    <property type="entry name" value="Peptidase_S1_PA_chymotrypsin"/>
</dbReference>
<dbReference type="GO" id="GO:0006508">
    <property type="term" value="P:proteolysis"/>
    <property type="evidence" value="ECO:0007669"/>
    <property type="project" value="UniProtKB-KW"/>
</dbReference>
<evidence type="ECO:0000256" key="3">
    <source>
        <dbReference type="ARBA" id="ARBA00022825"/>
    </source>
</evidence>
<evidence type="ECO:0000256" key="1">
    <source>
        <dbReference type="ARBA" id="ARBA00022670"/>
    </source>
</evidence>
<dbReference type="FunFam" id="2.40.10.10:FF:000006">
    <property type="entry name" value="Serine proteinase stubble"/>
    <property type="match status" value="1"/>
</dbReference>
<feature type="signal peptide" evidence="6">
    <location>
        <begin position="1"/>
        <end position="18"/>
    </location>
</feature>
<dbReference type="AlphaFoldDB" id="A0A0P5YV62"/>
<evidence type="ECO:0000313" key="8">
    <source>
        <dbReference type="Proteomes" id="UP000076858"/>
    </source>
</evidence>
<dbReference type="InterPro" id="IPR009003">
    <property type="entry name" value="Peptidase_S1_PA"/>
</dbReference>
<keyword evidence="8" id="KW-1185">Reference proteome</keyword>
<feature type="compositionally biased region" description="Basic residues" evidence="5">
    <location>
        <begin position="296"/>
        <end position="306"/>
    </location>
</feature>
<dbReference type="PRINTS" id="PR00722">
    <property type="entry name" value="CHYMOTRYPSIN"/>
</dbReference>
<feature type="region of interest" description="Disordered" evidence="5">
    <location>
        <begin position="418"/>
        <end position="471"/>
    </location>
</feature>
<dbReference type="Gene3D" id="2.40.10.10">
    <property type="entry name" value="Trypsin-like serine proteases"/>
    <property type="match status" value="1"/>
</dbReference>
<feature type="compositionally biased region" description="Polar residues" evidence="5">
    <location>
        <begin position="212"/>
        <end position="223"/>
    </location>
</feature>
<evidence type="ECO:0000256" key="6">
    <source>
        <dbReference type="SAM" id="SignalP"/>
    </source>
</evidence>
<evidence type="ECO:0000313" key="7">
    <source>
        <dbReference type="EMBL" id="KZS07331.1"/>
    </source>
</evidence>
<dbReference type="InterPro" id="IPR001254">
    <property type="entry name" value="Trypsin_dom"/>
</dbReference>
<evidence type="ECO:0000256" key="5">
    <source>
        <dbReference type="SAM" id="MobiDB-lite"/>
    </source>
</evidence>
<dbReference type="PROSITE" id="PS50240">
    <property type="entry name" value="TRYPSIN_DOM"/>
    <property type="match status" value="1"/>
</dbReference>
<dbReference type="PROSITE" id="PS00135">
    <property type="entry name" value="TRYPSIN_SER"/>
    <property type="match status" value="1"/>
</dbReference>
<evidence type="ECO:0000256" key="2">
    <source>
        <dbReference type="ARBA" id="ARBA00022801"/>
    </source>
</evidence>
<keyword evidence="3" id="KW-0720">Serine protease</keyword>
<keyword evidence="2" id="KW-0378">Hydrolase</keyword>
<dbReference type="InterPro" id="IPR033116">
    <property type="entry name" value="TRYPSIN_SER"/>
</dbReference>
<feature type="region of interest" description="Disordered" evidence="5">
    <location>
        <begin position="194"/>
        <end position="223"/>
    </location>
</feature>
<feature type="compositionally biased region" description="Polar residues" evidence="5">
    <location>
        <begin position="262"/>
        <end position="274"/>
    </location>
</feature>
<dbReference type="PANTHER" id="PTHR24252:SF7">
    <property type="entry name" value="HYALIN"/>
    <property type="match status" value="1"/>
</dbReference>
<feature type="region of interest" description="Disordered" evidence="5">
    <location>
        <begin position="262"/>
        <end position="329"/>
    </location>
</feature>
<dbReference type="InterPro" id="IPR001314">
    <property type="entry name" value="Peptidase_S1A"/>
</dbReference>
<protein>
    <submittedName>
        <fullName evidence="7">Serine protease 42</fullName>
    </submittedName>
</protein>
<keyword evidence="6" id="KW-0732">Signal</keyword>
<dbReference type="SMART" id="SM00020">
    <property type="entry name" value="Tryp_SPc"/>
    <property type="match status" value="1"/>
</dbReference>